<dbReference type="EMBL" id="QGKV02002055">
    <property type="protein sequence ID" value="KAF3498536.1"/>
    <property type="molecule type" value="Genomic_DNA"/>
</dbReference>
<keyword evidence="2" id="KW-1185">Reference proteome</keyword>
<evidence type="ECO:0000313" key="1">
    <source>
        <dbReference type="EMBL" id="KAF3498536.1"/>
    </source>
</evidence>
<sequence length="128" mass="14237">MMRDKRKNQEKYKLVLAHPVVVCSSSTSSTGPISSSCYVELSACAHQSQPPQPSTLISLLEARSHLHFATNLHESCSATTKSPYIKTGESHWSQDLQSPSEEARATMVEFLLFAHWVLKLLIHFISAP</sequence>
<reference evidence="1 2" key="1">
    <citation type="journal article" date="2020" name="BMC Genomics">
        <title>Intraspecific diversification of the crop wild relative Brassica cretica Lam. using demographic model selection.</title>
        <authorList>
            <person name="Kioukis A."/>
            <person name="Michalopoulou V.A."/>
            <person name="Briers L."/>
            <person name="Pirintsos S."/>
            <person name="Studholme D.J."/>
            <person name="Pavlidis P."/>
            <person name="Sarris P.F."/>
        </authorList>
    </citation>
    <scope>NUCLEOTIDE SEQUENCE [LARGE SCALE GENOMIC DNA]</scope>
    <source>
        <strain evidence="2">cv. PFS-1207/04</strain>
    </source>
</reference>
<proteinExistence type="predicted"/>
<accession>A0ABQ7ALH2</accession>
<evidence type="ECO:0000313" key="2">
    <source>
        <dbReference type="Proteomes" id="UP000266723"/>
    </source>
</evidence>
<organism evidence="1 2">
    <name type="scientific">Brassica cretica</name>
    <name type="common">Mustard</name>
    <dbReference type="NCBI Taxonomy" id="69181"/>
    <lineage>
        <taxon>Eukaryota</taxon>
        <taxon>Viridiplantae</taxon>
        <taxon>Streptophyta</taxon>
        <taxon>Embryophyta</taxon>
        <taxon>Tracheophyta</taxon>
        <taxon>Spermatophyta</taxon>
        <taxon>Magnoliopsida</taxon>
        <taxon>eudicotyledons</taxon>
        <taxon>Gunneridae</taxon>
        <taxon>Pentapetalae</taxon>
        <taxon>rosids</taxon>
        <taxon>malvids</taxon>
        <taxon>Brassicales</taxon>
        <taxon>Brassicaceae</taxon>
        <taxon>Brassiceae</taxon>
        <taxon>Brassica</taxon>
    </lineage>
</organism>
<comment type="caution">
    <text evidence="1">The sequence shown here is derived from an EMBL/GenBank/DDBJ whole genome shotgun (WGS) entry which is preliminary data.</text>
</comment>
<gene>
    <name evidence="1" type="ORF">DY000_02056245</name>
</gene>
<dbReference type="Proteomes" id="UP000266723">
    <property type="component" value="Unassembled WGS sequence"/>
</dbReference>
<name>A0ABQ7ALH2_BRACR</name>
<protein>
    <submittedName>
        <fullName evidence="1">Uncharacterized protein</fullName>
    </submittedName>
</protein>